<reference evidence="2" key="2">
    <citation type="submission" date="2023-04" db="EMBL/GenBank/DDBJ databases">
        <authorList>
            <person name="Bruccoleri R.E."/>
            <person name="Oakeley E.J."/>
            <person name="Faust A.-M."/>
            <person name="Dessus-Babus S."/>
            <person name="Altorfer M."/>
            <person name="Burckhardt D."/>
            <person name="Oertli M."/>
            <person name="Naumann U."/>
            <person name="Petersen F."/>
            <person name="Wong J."/>
        </authorList>
    </citation>
    <scope>NUCLEOTIDE SEQUENCE</scope>
    <source>
        <strain evidence="2">GSM-AAB239-AS_SAM_17_03QT</strain>
        <tissue evidence="2">Leaf</tissue>
    </source>
</reference>
<dbReference type="PANTHER" id="PTHR47723">
    <property type="entry name" value="OS05G0353850 PROTEIN"/>
    <property type="match status" value="1"/>
</dbReference>
<dbReference type="InterPro" id="IPR002156">
    <property type="entry name" value="RNaseH_domain"/>
</dbReference>
<dbReference type="SUPFAM" id="SSF53098">
    <property type="entry name" value="Ribonuclease H-like"/>
    <property type="match status" value="1"/>
</dbReference>
<dbReference type="InterPro" id="IPR053151">
    <property type="entry name" value="RNase_H-like"/>
</dbReference>
<dbReference type="Proteomes" id="UP001140949">
    <property type="component" value="Unassembled WGS sequence"/>
</dbReference>
<sequence>MTALAKYEEGGSPIEAESMGLHLAMEICTRHNLHCVTIEGDCKPLIDSINYDDTSPPWRARHVTEDARKIKEKATDITFIYTHRSSNQAAHHLASHTLLSNHSNVISVFGETPDCISTHVFHDMSHTLS</sequence>
<dbReference type="InterPro" id="IPR012337">
    <property type="entry name" value="RNaseH-like_sf"/>
</dbReference>
<dbReference type="InterPro" id="IPR044730">
    <property type="entry name" value="RNase_H-like_dom_plant"/>
</dbReference>
<proteinExistence type="predicted"/>
<evidence type="ECO:0000259" key="1">
    <source>
        <dbReference type="Pfam" id="PF13456"/>
    </source>
</evidence>
<dbReference type="CDD" id="cd06222">
    <property type="entry name" value="RNase_H_like"/>
    <property type="match status" value="1"/>
</dbReference>
<organism evidence="2 3">
    <name type="scientific">Iris pallida</name>
    <name type="common">Sweet iris</name>
    <dbReference type="NCBI Taxonomy" id="29817"/>
    <lineage>
        <taxon>Eukaryota</taxon>
        <taxon>Viridiplantae</taxon>
        <taxon>Streptophyta</taxon>
        <taxon>Embryophyta</taxon>
        <taxon>Tracheophyta</taxon>
        <taxon>Spermatophyta</taxon>
        <taxon>Magnoliopsida</taxon>
        <taxon>Liliopsida</taxon>
        <taxon>Asparagales</taxon>
        <taxon>Iridaceae</taxon>
        <taxon>Iridoideae</taxon>
        <taxon>Irideae</taxon>
        <taxon>Iris</taxon>
    </lineage>
</organism>
<reference evidence="2" key="1">
    <citation type="journal article" date="2023" name="GigaByte">
        <title>Genome assembly of the bearded iris, Iris pallida Lam.</title>
        <authorList>
            <person name="Bruccoleri R.E."/>
            <person name="Oakeley E.J."/>
            <person name="Faust A.M.E."/>
            <person name="Altorfer M."/>
            <person name="Dessus-Babus S."/>
            <person name="Burckhardt D."/>
            <person name="Oertli M."/>
            <person name="Naumann U."/>
            <person name="Petersen F."/>
            <person name="Wong J."/>
        </authorList>
    </citation>
    <scope>NUCLEOTIDE SEQUENCE</scope>
    <source>
        <strain evidence="2">GSM-AAB239-AS_SAM_17_03QT</strain>
    </source>
</reference>
<accession>A0AAX6HRG2</accession>
<name>A0AAX6HRG2_IRIPA</name>
<evidence type="ECO:0000313" key="2">
    <source>
        <dbReference type="EMBL" id="KAJ6843666.1"/>
    </source>
</evidence>
<evidence type="ECO:0000313" key="3">
    <source>
        <dbReference type="Proteomes" id="UP001140949"/>
    </source>
</evidence>
<keyword evidence="3" id="KW-1185">Reference proteome</keyword>
<dbReference type="PANTHER" id="PTHR47723:SF24">
    <property type="entry name" value="RNASE H TYPE-1 DOMAIN-CONTAINING PROTEIN"/>
    <property type="match status" value="1"/>
</dbReference>
<dbReference type="EMBL" id="JANAVB010007151">
    <property type="protein sequence ID" value="KAJ6843666.1"/>
    <property type="molecule type" value="Genomic_DNA"/>
</dbReference>
<dbReference type="AlphaFoldDB" id="A0AAX6HRG2"/>
<gene>
    <name evidence="2" type="ORF">M6B38_297105</name>
</gene>
<feature type="domain" description="RNase H type-1" evidence="1">
    <location>
        <begin position="8"/>
        <end position="96"/>
    </location>
</feature>
<dbReference type="Gene3D" id="3.30.420.10">
    <property type="entry name" value="Ribonuclease H-like superfamily/Ribonuclease H"/>
    <property type="match status" value="1"/>
</dbReference>
<dbReference type="InterPro" id="IPR036397">
    <property type="entry name" value="RNaseH_sf"/>
</dbReference>
<comment type="caution">
    <text evidence="2">The sequence shown here is derived from an EMBL/GenBank/DDBJ whole genome shotgun (WGS) entry which is preliminary data.</text>
</comment>
<dbReference type="Pfam" id="PF13456">
    <property type="entry name" value="RVT_3"/>
    <property type="match status" value="1"/>
</dbReference>
<protein>
    <submittedName>
        <fullName evidence="2">Mediator of RNA polymerase II transcription subunit 11</fullName>
    </submittedName>
</protein>
<dbReference type="GO" id="GO:0004523">
    <property type="term" value="F:RNA-DNA hybrid ribonuclease activity"/>
    <property type="evidence" value="ECO:0007669"/>
    <property type="project" value="InterPro"/>
</dbReference>
<dbReference type="GO" id="GO:0003676">
    <property type="term" value="F:nucleic acid binding"/>
    <property type="evidence" value="ECO:0007669"/>
    <property type="project" value="InterPro"/>
</dbReference>